<organism evidence="10">
    <name type="scientific">mine drainage metagenome</name>
    <dbReference type="NCBI Taxonomy" id="410659"/>
    <lineage>
        <taxon>unclassified sequences</taxon>
        <taxon>metagenomes</taxon>
        <taxon>ecological metagenomes</taxon>
    </lineage>
</organism>
<evidence type="ECO:0000256" key="4">
    <source>
        <dbReference type="ARBA" id="ARBA00023172"/>
    </source>
</evidence>
<gene>
    <name evidence="10" type="primary">xerD_51</name>
    <name evidence="10" type="ORF">GALL_528180</name>
</gene>
<dbReference type="AlphaFoldDB" id="A0A1J5PPY1"/>
<evidence type="ECO:0000256" key="7">
    <source>
        <dbReference type="SAM" id="MobiDB-lite"/>
    </source>
</evidence>
<evidence type="ECO:0000256" key="5">
    <source>
        <dbReference type="ARBA" id="ARBA00023195"/>
    </source>
</evidence>
<evidence type="ECO:0000256" key="3">
    <source>
        <dbReference type="ARBA" id="ARBA00023125"/>
    </source>
</evidence>
<keyword evidence="5" id="KW-1179">Viral genome integration</keyword>
<dbReference type="InterPro" id="IPR002104">
    <property type="entry name" value="Integrase_catalytic"/>
</dbReference>
<keyword evidence="2" id="KW-0229">DNA integration</keyword>
<dbReference type="SUPFAM" id="SSF56349">
    <property type="entry name" value="DNA breaking-rejoining enzymes"/>
    <property type="match status" value="1"/>
</dbReference>
<feature type="domain" description="Core-binding (CB)" evidence="9">
    <location>
        <begin position="1"/>
        <end position="86"/>
    </location>
</feature>
<dbReference type="Gene3D" id="1.10.150.130">
    <property type="match status" value="1"/>
</dbReference>
<dbReference type="InterPro" id="IPR050808">
    <property type="entry name" value="Phage_Integrase"/>
</dbReference>
<keyword evidence="6" id="KW-1160">Virus entry into host cell</keyword>
<dbReference type="PANTHER" id="PTHR30629:SF2">
    <property type="entry name" value="PROPHAGE INTEGRASE INTS-RELATED"/>
    <property type="match status" value="1"/>
</dbReference>
<keyword evidence="4" id="KW-0233">DNA recombination</keyword>
<dbReference type="GO" id="GO:0015074">
    <property type="term" value="P:DNA integration"/>
    <property type="evidence" value="ECO:0007669"/>
    <property type="project" value="UniProtKB-KW"/>
</dbReference>
<dbReference type="GO" id="GO:0044826">
    <property type="term" value="P:viral genome integration into host DNA"/>
    <property type="evidence" value="ECO:0007669"/>
    <property type="project" value="UniProtKB-KW"/>
</dbReference>
<protein>
    <submittedName>
        <fullName evidence="10">Tyrosine recombinase XerD</fullName>
    </submittedName>
</protein>
<dbReference type="InterPro" id="IPR010998">
    <property type="entry name" value="Integrase_recombinase_N"/>
</dbReference>
<dbReference type="PANTHER" id="PTHR30629">
    <property type="entry name" value="PROPHAGE INTEGRASE"/>
    <property type="match status" value="1"/>
</dbReference>
<sequence>MSLPRLSGLYDEWKAIAKTQFSPRHLTSFDGYMRLHIEPYLGDLTLDQITTERVDKCRAAYLAAGGPPGGANVLVRKLNTLFGFAIRRKILVARPYDISRLQVQRKPRPVLPAQAVQKFLVEIDRSRNAHVSGAVRMMLGLGLRENEALGARWEHLDLHRKTYQPGKTKSGKAPMLPVPDWLAAYLRSIRPKGAAEGWMFPAEDGEPHRVGCFTGKPIRRAGEKVGLVGLTPHRLRATFATLHVEAGTPLPKVQKMLGHSSITTTMRYVEDSTAGLREAQAKVAEAMGLALPLKPLEKSAGSRKKGDPGKNPGKAQNRKVAKIR</sequence>
<dbReference type="GO" id="GO:0006310">
    <property type="term" value="P:DNA recombination"/>
    <property type="evidence" value="ECO:0007669"/>
    <property type="project" value="UniProtKB-KW"/>
</dbReference>
<evidence type="ECO:0000256" key="2">
    <source>
        <dbReference type="ARBA" id="ARBA00022908"/>
    </source>
</evidence>
<comment type="similarity">
    <text evidence="1">Belongs to the 'phage' integrase family.</text>
</comment>
<comment type="caution">
    <text evidence="10">The sequence shown here is derived from an EMBL/GenBank/DDBJ whole genome shotgun (WGS) entry which is preliminary data.</text>
</comment>
<accession>A0A1J5PPY1</accession>
<evidence type="ECO:0000259" key="9">
    <source>
        <dbReference type="PROSITE" id="PS51900"/>
    </source>
</evidence>
<evidence type="ECO:0000313" key="10">
    <source>
        <dbReference type="EMBL" id="OIQ65621.1"/>
    </source>
</evidence>
<dbReference type="GO" id="GO:0075713">
    <property type="term" value="P:establishment of integrated proviral latency"/>
    <property type="evidence" value="ECO:0007669"/>
    <property type="project" value="UniProtKB-KW"/>
</dbReference>
<name>A0A1J5PPY1_9ZZZZ</name>
<dbReference type="Gene3D" id="1.10.443.10">
    <property type="entry name" value="Intergrase catalytic core"/>
    <property type="match status" value="1"/>
</dbReference>
<feature type="domain" description="Tyr recombinase" evidence="8">
    <location>
        <begin position="105"/>
        <end position="281"/>
    </location>
</feature>
<dbReference type="GO" id="GO:0046718">
    <property type="term" value="P:symbiont entry into host cell"/>
    <property type="evidence" value="ECO:0007669"/>
    <property type="project" value="UniProtKB-KW"/>
</dbReference>
<dbReference type="Pfam" id="PF14659">
    <property type="entry name" value="Phage_int_SAM_3"/>
    <property type="match status" value="1"/>
</dbReference>
<evidence type="ECO:0000259" key="8">
    <source>
        <dbReference type="PROSITE" id="PS51898"/>
    </source>
</evidence>
<dbReference type="PROSITE" id="PS51898">
    <property type="entry name" value="TYR_RECOMBINASE"/>
    <property type="match status" value="1"/>
</dbReference>
<feature type="region of interest" description="Disordered" evidence="7">
    <location>
        <begin position="292"/>
        <end position="324"/>
    </location>
</feature>
<proteinExistence type="inferred from homology"/>
<dbReference type="InterPro" id="IPR011010">
    <property type="entry name" value="DNA_brk_join_enz"/>
</dbReference>
<dbReference type="InterPro" id="IPR004107">
    <property type="entry name" value="Integrase_SAM-like_N"/>
</dbReference>
<dbReference type="Pfam" id="PF00589">
    <property type="entry name" value="Phage_integrase"/>
    <property type="match status" value="1"/>
</dbReference>
<dbReference type="InterPro" id="IPR013762">
    <property type="entry name" value="Integrase-like_cat_sf"/>
</dbReference>
<evidence type="ECO:0000256" key="6">
    <source>
        <dbReference type="ARBA" id="ARBA00023296"/>
    </source>
</evidence>
<evidence type="ECO:0000256" key="1">
    <source>
        <dbReference type="ARBA" id="ARBA00008857"/>
    </source>
</evidence>
<dbReference type="CDD" id="cd00796">
    <property type="entry name" value="INT_Rci_Hp1_C"/>
    <property type="match status" value="1"/>
</dbReference>
<reference evidence="10" key="1">
    <citation type="submission" date="2016-10" db="EMBL/GenBank/DDBJ databases">
        <title>Sequence of Gallionella enrichment culture.</title>
        <authorList>
            <person name="Poehlein A."/>
            <person name="Muehling M."/>
            <person name="Daniel R."/>
        </authorList>
    </citation>
    <scope>NUCLEOTIDE SEQUENCE</scope>
</reference>
<dbReference type="PROSITE" id="PS51900">
    <property type="entry name" value="CB"/>
    <property type="match status" value="1"/>
</dbReference>
<dbReference type="InterPro" id="IPR044068">
    <property type="entry name" value="CB"/>
</dbReference>
<dbReference type="EMBL" id="MLJW01007181">
    <property type="protein sequence ID" value="OIQ65621.1"/>
    <property type="molecule type" value="Genomic_DNA"/>
</dbReference>
<keyword evidence="3" id="KW-0238">DNA-binding</keyword>
<dbReference type="GO" id="GO:0003677">
    <property type="term" value="F:DNA binding"/>
    <property type="evidence" value="ECO:0007669"/>
    <property type="project" value="UniProtKB-KW"/>
</dbReference>